<dbReference type="InterPro" id="IPR049251">
    <property type="entry name" value="DUF6884"/>
</dbReference>
<evidence type="ECO:0000259" key="1">
    <source>
        <dbReference type="Pfam" id="PF21818"/>
    </source>
</evidence>
<organism evidence="2">
    <name type="scientific">freshwater metagenome</name>
    <dbReference type="NCBI Taxonomy" id="449393"/>
    <lineage>
        <taxon>unclassified sequences</taxon>
        <taxon>metagenomes</taxon>
        <taxon>ecological metagenomes</taxon>
    </lineage>
</organism>
<gene>
    <name evidence="2" type="ORF">UFOPK3789_01183</name>
</gene>
<name>A0A6J7KTM6_9ZZZZ</name>
<proteinExistence type="predicted"/>
<sequence length="143" mass="16123">MRIGFVGCVKGKADRPMPAQELYTSSLFIKRRKFVEESCDSWWILSAEHGLVSPNEILAPYDRALKDTTLLEKRLWSAQVLDAVALRISVEPGAIAELHAGKEYRDFGLCSGLLEASWRIENPTEGMRIGAQLQFYARALNHE</sequence>
<accession>A0A6J7KTM6</accession>
<reference evidence="2" key="1">
    <citation type="submission" date="2020-05" db="EMBL/GenBank/DDBJ databases">
        <authorList>
            <person name="Chiriac C."/>
            <person name="Salcher M."/>
            <person name="Ghai R."/>
            <person name="Kavagutti S V."/>
        </authorList>
    </citation>
    <scope>NUCLEOTIDE SEQUENCE</scope>
</reference>
<feature type="domain" description="DUF6884" evidence="1">
    <location>
        <begin position="4"/>
        <end position="137"/>
    </location>
</feature>
<dbReference type="EMBL" id="CAFBNL010000083">
    <property type="protein sequence ID" value="CAB4959246.1"/>
    <property type="molecule type" value="Genomic_DNA"/>
</dbReference>
<dbReference type="Pfam" id="PF21818">
    <property type="entry name" value="DUF6884"/>
    <property type="match status" value="1"/>
</dbReference>
<protein>
    <submittedName>
        <fullName evidence="2">Unannotated protein</fullName>
    </submittedName>
</protein>
<evidence type="ECO:0000313" key="2">
    <source>
        <dbReference type="EMBL" id="CAB4959246.1"/>
    </source>
</evidence>
<dbReference type="AlphaFoldDB" id="A0A6J7KTM6"/>